<dbReference type="PRINTS" id="PR00420">
    <property type="entry name" value="RNGMNOXGNASE"/>
</dbReference>
<reference evidence="7 8" key="1">
    <citation type="submission" date="2019-09" db="EMBL/GenBank/DDBJ databases">
        <title>Segnochrobactrum spirostomi gen. nov., sp. nov., isolated from the ciliate Spirostomum cf. yagiui and description of a novel family, Segnochrobactraceae fam. nov. within the order Rhizobiales of the class Alphaproteobacteria.</title>
        <authorList>
            <person name="Akter S."/>
            <person name="Shazib S.U.A."/>
            <person name="Shin M.K."/>
        </authorList>
    </citation>
    <scope>NUCLEOTIDE SEQUENCE [LARGE SCALE GENOMIC DNA]</scope>
    <source>
        <strain evidence="7 8">Sp-1</strain>
    </source>
</reference>
<dbReference type="AlphaFoldDB" id="A0A6A7XZ49"/>
<proteinExistence type="predicted"/>
<dbReference type="InterPro" id="IPR050493">
    <property type="entry name" value="FAD-dep_Monooxygenase_BioMet"/>
</dbReference>
<evidence type="ECO:0000256" key="3">
    <source>
        <dbReference type="ARBA" id="ARBA00022827"/>
    </source>
</evidence>
<evidence type="ECO:0000256" key="1">
    <source>
        <dbReference type="ARBA" id="ARBA00001974"/>
    </source>
</evidence>
<gene>
    <name evidence="7" type="ORF">F0357_02590</name>
</gene>
<keyword evidence="2" id="KW-0285">Flavoprotein</keyword>
<dbReference type="SUPFAM" id="SSF51905">
    <property type="entry name" value="FAD/NAD(P)-binding domain"/>
    <property type="match status" value="1"/>
</dbReference>
<dbReference type="InterPro" id="IPR002938">
    <property type="entry name" value="FAD-bd"/>
</dbReference>
<sequence>MARPIVIAGGGIGGLTAALALARRGIRTTLIEDSPVLSEVGAGIQVTPNAYAVLDSLGLGSVLAAYATVPEAVRLVAAETGRTLATVPLGATVRERFGFPYFVVHRADLISVLASAAEAETKIELRLGNPLIDAHIKDGGVFVETLHAPIEAAALIGADGIWSKVRTRVLRGAHAEYSGRIAFRATIPLEHAADWMRRETGAWLGSNAHLVHYPIAGGRLLNLIAVAQTERSAEDSIAPTPGEEVIRRFADFADPAASLIRAADVWTGWPLATVPATAWTEGPVALLGDAAHAMVPFMAQGAAMAIEDAAVLAAKMATIPDAPAAFAAYAAERRHRVRAVARASRSTGQIYHLTGLSKIARDTVLAATPPGRLLARLDWIYGWRPPA</sequence>
<dbReference type="SUPFAM" id="SSF54373">
    <property type="entry name" value="FAD-linked reductases, C-terminal domain"/>
    <property type="match status" value="1"/>
</dbReference>
<feature type="domain" description="FAD-binding" evidence="6">
    <location>
        <begin position="5"/>
        <end position="343"/>
    </location>
</feature>
<dbReference type="GO" id="GO:0004497">
    <property type="term" value="F:monooxygenase activity"/>
    <property type="evidence" value="ECO:0007669"/>
    <property type="project" value="UniProtKB-KW"/>
</dbReference>
<dbReference type="GO" id="GO:0071949">
    <property type="term" value="F:FAD binding"/>
    <property type="evidence" value="ECO:0007669"/>
    <property type="project" value="InterPro"/>
</dbReference>
<dbReference type="RefSeq" id="WP_153478415.1">
    <property type="nucleotide sequence ID" value="NZ_VWNA01000001.1"/>
</dbReference>
<evidence type="ECO:0000256" key="4">
    <source>
        <dbReference type="ARBA" id="ARBA00023002"/>
    </source>
</evidence>
<dbReference type="Proteomes" id="UP000332515">
    <property type="component" value="Unassembled WGS sequence"/>
</dbReference>
<protein>
    <submittedName>
        <fullName evidence="7">NAD(P)-binding protein</fullName>
    </submittedName>
</protein>
<dbReference type="PANTHER" id="PTHR13789:SF318">
    <property type="entry name" value="GERANYLGERANYL DIPHOSPHATE REDUCTASE"/>
    <property type="match status" value="1"/>
</dbReference>
<name>A0A6A7XZ49_9HYPH</name>
<dbReference type="PANTHER" id="PTHR13789">
    <property type="entry name" value="MONOOXYGENASE"/>
    <property type="match status" value="1"/>
</dbReference>
<evidence type="ECO:0000313" key="7">
    <source>
        <dbReference type="EMBL" id="MQT11578.1"/>
    </source>
</evidence>
<keyword evidence="5" id="KW-0503">Monooxygenase</keyword>
<dbReference type="Gene3D" id="3.50.50.60">
    <property type="entry name" value="FAD/NAD(P)-binding domain"/>
    <property type="match status" value="1"/>
</dbReference>
<evidence type="ECO:0000313" key="8">
    <source>
        <dbReference type="Proteomes" id="UP000332515"/>
    </source>
</evidence>
<accession>A0A6A7XZ49</accession>
<organism evidence="7 8">
    <name type="scientific">Segnochrobactrum spirostomi</name>
    <dbReference type="NCBI Taxonomy" id="2608987"/>
    <lineage>
        <taxon>Bacteria</taxon>
        <taxon>Pseudomonadati</taxon>
        <taxon>Pseudomonadota</taxon>
        <taxon>Alphaproteobacteria</taxon>
        <taxon>Hyphomicrobiales</taxon>
        <taxon>Segnochrobactraceae</taxon>
        <taxon>Segnochrobactrum</taxon>
    </lineage>
</organism>
<dbReference type="Pfam" id="PF01494">
    <property type="entry name" value="FAD_binding_3"/>
    <property type="match status" value="1"/>
</dbReference>
<evidence type="ECO:0000259" key="6">
    <source>
        <dbReference type="Pfam" id="PF01494"/>
    </source>
</evidence>
<dbReference type="InterPro" id="IPR036188">
    <property type="entry name" value="FAD/NAD-bd_sf"/>
</dbReference>
<evidence type="ECO:0000256" key="2">
    <source>
        <dbReference type="ARBA" id="ARBA00022630"/>
    </source>
</evidence>
<dbReference type="EMBL" id="VWNA01000001">
    <property type="protein sequence ID" value="MQT11578.1"/>
    <property type="molecule type" value="Genomic_DNA"/>
</dbReference>
<comment type="caution">
    <text evidence="7">The sequence shown here is derived from an EMBL/GenBank/DDBJ whole genome shotgun (WGS) entry which is preliminary data.</text>
</comment>
<keyword evidence="4" id="KW-0560">Oxidoreductase</keyword>
<comment type="cofactor">
    <cofactor evidence="1">
        <name>FAD</name>
        <dbReference type="ChEBI" id="CHEBI:57692"/>
    </cofactor>
</comment>
<keyword evidence="8" id="KW-1185">Reference proteome</keyword>
<evidence type="ECO:0000256" key="5">
    <source>
        <dbReference type="ARBA" id="ARBA00023033"/>
    </source>
</evidence>
<keyword evidence="3" id="KW-0274">FAD</keyword>